<dbReference type="InterPro" id="IPR010708">
    <property type="entry name" value="5'(3')-deoxyribonucleotidase"/>
</dbReference>
<dbReference type="Pfam" id="PF06941">
    <property type="entry name" value="NT5C"/>
    <property type="match status" value="1"/>
</dbReference>
<accession>A0A2H5BN56</accession>
<keyword evidence="2" id="KW-1185">Reference proteome</keyword>
<proteinExistence type="predicted"/>
<evidence type="ECO:0000313" key="1">
    <source>
        <dbReference type="EMBL" id="AUG87722.1"/>
    </source>
</evidence>
<dbReference type="InterPro" id="IPR023214">
    <property type="entry name" value="HAD_sf"/>
</dbReference>
<evidence type="ECO:0000313" key="2">
    <source>
        <dbReference type="Proteomes" id="UP000241701"/>
    </source>
</evidence>
<protein>
    <submittedName>
        <fullName evidence="1">Deoxyribonucleotidase</fullName>
    </submittedName>
</protein>
<gene>
    <name evidence="1" type="ORF">CPT_Menlow_016</name>
</gene>
<dbReference type="Proteomes" id="UP000241701">
    <property type="component" value="Segment"/>
</dbReference>
<dbReference type="InterPro" id="IPR036412">
    <property type="entry name" value="HAD-like_sf"/>
</dbReference>
<dbReference type="GO" id="GO:0009264">
    <property type="term" value="P:deoxyribonucleotide catabolic process"/>
    <property type="evidence" value="ECO:0007669"/>
    <property type="project" value="InterPro"/>
</dbReference>
<name>A0A2H5BN56_9CAUD</name>
<organism evidence="1 2">
    <name type="scientific">Klebsiella phage Menlow</name>
    <dbReference type="NCBI Taxonomy" id="2054273"/>
    <lineage>
        <taxon>Viruses</taxon>
        <taxon>Duplodnaviria</taxon>
        <taxon>Heunggongvirae</taxon>
        <taxon>Uroviricota</taxon>
        <taxon>Caudoviricetes</taxon>
        <taxon>Pantevenvirales</taxon>
        <taxon>Ackermannviridae</taxon>
        <taxon>Taipeivirus</taxon>
        <taxon>Taipeivirus menlow</taxon>
    </lineage>
</organism>
<reference evidence="2" key="1">
    <citation type="submission" date="2017-11" db="EMBL/GenBank/DDBJ databases">
        <title>Complete Genome of Klebsiella pneumoniae Myophage Menlow.</title>
        <authorList>
            <person name="Newkirk H.N."/>
            <person name="Lessor L."/>
            <person name="Liu M."/>
        </authorList>
    </citation>
    <scope>NUCLEOTIDE SEQUENCE [LARGE SCALE GENOMIC DNA]</scope>
</reference>
<dbReference type="EMBL" id="MG428990">
    <property type="protein sequence ID" value="AUG87722.1"/>
    <property type="molecule type" value="Genomic_DNA"/>
</dbReference>
<dbReference type="Gene3D" id="3.40.50.1000">
    <property type="entry name" value="HAD superfamily/HAD-like"/>
    <property type="match status" value="1"/>
</dbReference>
<dbReference type="GO" id="GO:0008253">
    <property type="term" value="F:5'-nucleotidase activity"/>
    <property type="evidence" value="ECO:0007669"/>
    <property type="project" value="InterPro"/>
</dbReference>
<sequence length="263" mass="30330">MNNLTCLYDMNSKVGGLYRVLVDVDLTMVDSLSPWVKWFNDGNLEAQASLPDGNVGPAKFQPITKQCYMNHAGDLAILMRERAHPAWSHSYVSIGGKTHYMSNGRDPMDFWRQPDLYSRMQPLPGAVEFLNNLHDALLMKFEMVEFVAVTKCEPEHERSKRQFVYGKFPNIFDGFISTDEKHMVAGDVLIDDNPKYVDPCIWNNVFSIFVPQGNYEKLDLSDSENMIYVKPVEGRNHFDYLRENFTEVVDRLVAHYQFVRQGV</sequence>
<dbReference type="SUPFAM" id="SSF56784">
    <property type="entry name" value="HAD-like"/>
    <property type="match status" value="1"/>
</dbReference>